<protein>
    <submittedName>
        <fullName evidence="2">Uncharacterized protein</fullName>
    </submittedName>
</protein>
<feature type="transmembrane region" description="Helical" evidence="1">
    <location>
        <begin position="158"/>
        <end position="177"/>
    </location>
</feature>
<feature type="transmembrane region" description="Helical" evidence="1">
    <location>
        <begin position="214"/>
        <end position="241"/>
    </location>
</feature>
<reference evidence="2" key="1">
    <citation type="submission" date="2020-11" db="EMBL/GenBank/DDBJ databases">
        <title>Bacterial whole genome sequence for Panacibacter sp. DH6.</title>
        <authorList>
            <person name="Le V."/>
            <person name="Ko S."/>
            <person name="Ahn C.-Y."/>
            <person name="Oh H.-M."/>
        </authorList>
    </citation>
    <scope>NUCLEOTIDE SEQUENCE</scope>
    <source>
        <strain evidence="2">DH6</strain>
    </source>
</reference>
<evidence type="ECO:0000313" key="2">
    <source>
        <dbReference type="EMBL" id="MBG9376340.1"/>
    </source>
</evidence>
<feature type="transmembrane region" description="Helical" evidence="1">
    <location>
        <begin position="331"/>
        <end position="352"/>
    </location>
</feature>
<accession>A0A931E6T9</accession>
<evidence type="ECO:0000256" key="1">
    <source>
        <dbReference type="SAM" id="Phobius"/>
    </source>
</evidence>
<dbReference type="EMBL" id="JADWYR010000001">
    <property type="protein sequence ID" value="MBG9376340.1"/>
    <property type="molecule type" value="Genomic_DNA"/>
</dbReference>
<comment type="caution">
    <text evidence="2">The sequence shown here is derived from an EMBL/GenBank/DDBJ whole genome shotgun (WGS) entry which is preliminary data.</text>
</comment>
<feature type="transmembrane region" description="Helical" evidence="1">
    <location>
        <begin position="30"/>
        <end position="51"/>
    </location>
</feature>
<gene>
    <name evidence="2" type="ORF">I5907_08850</name>
</gene>
<name>A0A931E6T9_9BACT</name>
<dbReference type="RefSeq" id="WP_196990353.1">
    <property type="nucleotide sequence ID" value="NZ_JADWYR010000001.1"/>
</dbReference>
<organism evidence="2 3">
    <name type="scientific">Panacibacter microcysteis</name>
    <dbReference type="NCBI Taxonomy" id="2793269"/>
    <lineage>
        <taxon>Bacteria</taxon>
        <taxon>Pseudomonadati</taxon>
        <taxon>Bacteroidota</taxon>
        <taxon>Chitinophagia</taxon>
        <taxon>Chitinophagales</taxon>
        <taxon>Chitinophagaceae</taxon>
        <taxon>Panacibacter</taxon>
    </lineage>
</organism>
<feature type="transmembrane region" description="Helical" evidence="1">
    <location>
        <begin position="130"/>
        <end position="152"/>
    </location>
</feature>
<proteinExistence type="predicted"/>
<feature type="transmembrane region" description="Helical" evidence="1">
    <location>
        <begin position="391"/>
        <end position="411"/>
    </location>
</feature>
<dbReference type="AlphaFoldDB" id="A0A931E6T9"/>
<keyword evidence="1" id="KW-1133">Transmembrane helix</keyword>
<evidence type="ECO:0000313" key="3">
    <source>
        <dbReference type="Proteomes" id="UP000628448"/>
    </source>
</evidence>
<keyword evidence="1" id="KW-0472">Membrane</keyword>
<dbReference type="Proteomes" id="UP000628448">
    <property type="component" value="Unassembled WGS sequence"/>
</dbReference>
<feature type="transmembrane region" description="Helical" evidence="1">
    <location>
        <begin position="250"/>
        <end position="270"/>
    </location>
</feature>
<sequence length="424" mass="48698">MQTFLIFICWFIVFAWLLTKIKFVTKTGLGAWWIIALFSIKVIAGIGYAWFYSQPAYFATSDTWHFYALSKGETDWLLNDPVAFLKDIFVYGYERSGNLFLSENSYWNDLKSNLVIKLLAICNVLTLKEYYADIVLFNFIFFFGPVALFRIVQQLFTVNRLLLIAGVFLIPSFLFWYSGVHKDGLIFTTLALVVYYFNEQLLHKKINWQQLLLMVFFFTILFAFRNFMALLLLGGLVVWLLCEILPLKKIWVVSTVIVLAVVAFFVSASISTATDMPQYIIQKQAEFKALSGNSGIDVPVLEHSVAGFLRFLPYALDIAFFRPHVAEIKNISYIPAVAEIYFFWAVVIVSIFVRKKVAYTNKQVSFLVFCMFFSFSFLLLAGYTITFSGAIVRYKACILPFLFVPVILNLSSFAEKIFKGKASQ</sequence>
<keyword evidence="1" id="KW-0812">Transmembrane</keyword>
<keyword evidence="3" id="KW-1185">Reference proteome</keyword>
<feature type="transmembrane region" description="Helical" evidence="1">
    <location>
        <begin position="364"/>
        <end position="385"/>
    </location>
</feature>